<dbReference type="Pfam" id="PF13505">
    <property type="entry name" value="OMP_b-brl"/>
    <property type="match status" value="1"/>
</dbReference>
<dbReference type="InterPro" id="IPR011250">
    <property type="entry name" value="OMP/PagP_B-barrel"/>
</dbReference>
<feature type="domain" description="Outer membrane protein beta-barrel" evidence="2">
    <location>
        <begin position="4"/>
        <end position="219"/>
    </location>
</feature>
<accession>A0A0U4BZQ5</accession>
<evidence type="ECO:0000259" key="2">
    <source>
        <dbReference type="Pfam" id="PF13505"/>
    </source>
</evidence>
<reference evidence="3 4" key="1">
    <citation type="submission" date="2015-12" db="EMBL/GenBank/DDBJ databases">
        <authorList>
            <person name="Shamseldin A."/>
            <person name="Moawad H."/>
            <person name="Abd El-Rahim W.M."/>
            <person name="Sadowsky M.J."/>
        </authorList>
    </citation>
    <scope>NUCLEOTIDE SEQUENCE [LARGE SCALE GENOMIC DNA]</scope>
    <source>
        <strain evidence="3 4">DG5B</strain>
    </source>
</reference>
<proteinExistence type="predicted"/>
<organism evidence="3 4">
    <name type="scientific">Hymenobacter sedentarius</name>
    <dbReference type="NCBI Taxonomy" id="1411621"/>
    <lineage>
        <taxon>Bacteria</taxon>
        <taxon>Pseudomonadati</taxon>
        <taxon>Bacteroidota</taxon>
        <taxon>Cytophagia</taxon>
        <taxon>Cytophagales</taxon>
        <taxon>Hymenobacteraceae</taxon>
        <taxon>Hymenobacter</taxon>
    </lineage>
</organism>
<protein>
    <recommendedName>
        <fullName evidence="2">Outer membrane protein beta-barrel domain-containing protein</fullName>
    </recommendedName>
</protein>
<dbReference type="EMBL" id="CP013909">
    <property type="protein sequence ID" value="ALW85713.1"/>
    <property type="molecule type" value="Genomic_DNA"/>
</dbReference>
<dbReference type="KEGG" id="hyg:AUC43_11815"/>
<evidence type="ECO:0000313" key="3">
    <source>
        <dbReference type="EMBL" id="ALW85713.1"/>
    </source>
</evidence>
<dbReference type="AlphaFoldDB" id="A0A0U4BZQ5"/>
<keyword evidence="1" id="KW-0732">Signal</keyword>
<dbReference type="InterPro" id="IPR027385">
    <property type="entry name" value="Beta-barrel_OMP"/>
</dbReference>
<gene>
    <name evidence="3" type="ORF">AUC43_11815</name>
</gene>
<sequence>MLLSTPLLSLAQTTDPAPAPRFYVGLGAYSSYYQHLGNRGFLGGGVQVPVQLTVGYQWRPRLAVQVGLAYSGMSHSYSNSGYFYDYASGSPVLRYSEMSGRYTGRNASLSVLARYTLTRNPAHRLQFDALGGLTLEHRASSSRGTRSDSVQSSFVASPYGYQYSQNTLLLTLGMGAHYRITPRFELNYDFTINRAVAPGYYLTNSFLTHTNALGLRYRFGSK</sequence>
<evidence type="ECO:0000256" key="1">
    <source>
        <dbReference type="ARBA" id="ARBA00022729"/>
    </source>
</evidence>
<keyword evidence="4" id="KW-1185">Reference proteome</keyword>
<dbReference type="SUPFAM" id="SSF56925">
    <property type="entry name" value="OMPA-like"/>
    <property type="match status" value="1"/>
</dbReference>
<dbReference type="Gene3D" id="2.40.160.20">
    <property type="match status" value="1"/>
</dbReference>
<name>A0A0U4BZQ5_9BACT</name>
<dbReference type="Proteomes" id="UP000059542">
    <property type="component" value="Chromosome"/>
</dbReference>
<evidence type="ECO:0000313" key="4">
    <source>
        <dbReference type="Proteomes" id="UP000059542"/>
    </source>
</evidence>